<feature type="domain" description="SPOR" evidence="3">
    <location>
        <begin position="436"/>
        <end position="514"/>
    </location>
</feature>
<dbReference type="PROSITE" id="PS51724">
    <property type="entry name" value="SPOR"/>
    <property type="match status" value="1"/>
</dbReference>
<feature type="region of interest" description="Disordered" evidence="1">
    <location>
        <begin position="287"/>
        <end position="309"/>
    </location>
</feature>
<dbReference type="Pfam" id="PF05036">
    <property type="entry name" value="SPOR"/>
    <property type="match status" value="1"/>
</dbReference>
<dbReference type="RefSeq" id="WP_075762956.1">
    <property type="nucleotide sequence ID" value="NZ_MJIL01000053.1"/>
</dbReference>
<name>A0A1Q9GUH8_9GAMM</name>
<evidence type="ECO:0000313" key="4">
    <source>
        <dbReference type="EMBL" id="OLQ78818.1"/>
    </source>
</evidence>
<dbReference type="InterPro" id="IPR049945">
    <property type="entry name" value="AAA_22"/>
</dbReference>
<gene>
    <name evidence="4" type="ORF">BIT28_26210</name>
</gene>
<dbReference type="InterPro" id="IPR007730">
    <property type="entry name" value="SPOR-like_dom"/>
</dbReference>
<dbReference type="InterPro" id="IPR027417">
    <property type="entry name" value="P-loop_NTPase"/>
</dbReference>
<keyword evidence="5" id="KW-1185">Reference proteome</keyword>
<organism evidence="4 5">
    <name type="scientific">Photobacterium proteolyticum</name>
    <dbReference type="NCBI Taxonomy" id="1903952"/>
    <lineage>
        <taxon>Bacteria</taxon>
        <taxon>Pseudomonadati</taxon>
        <taxon>Pseudomonadota</taxon>
        <taxon>Gammaproteobacteria</taxon>
        <taxon>Vibrionales</taxon>
        <taxon>Vibrionaceae</taxon>
        <taxon>Photobacterium</taxon>
    </lineage>
</organism>
<dbReference type="Pfam" id="PF13401">
    <property type="entry name" value="AAA_22"/>
    <property type="match status" value="1"/>
</dbReference>
<dbReference type="GO" id="GO:0016887">
    <property type="term" value="F:ATP hydrolysis activity"/>
    <property type="evidence" value="ECO:0007669"/>
    <property type="project" value="InterPro"/>
</dbReference>
<sequence length="526" mass="57125">MTRDTSVAALDLDTQVQLLSRIQFLTRFSSNLIQITGREGAGKTWLAQRYLEQWAQGSNQTLLLCHRAQSDSQHRSIILKQLVAQPVFNEQDPLQESVDRMLGSGPANLLLVIDDAHLLSATLIAELWALVQQAQNMPGWQINVLLFSQSGRLDKYLSQVSHGQGAAPLELEIVDFSEQEVQTFVEVIFATDRLDAHGRRALRDKAAASSPVPGALMQLEQTEQTNMASSRSRTLSPMTLLAVLLVVAAAGLAFVFFPAGDSEPVVAQTESPEPADEARQALTLSTGQVEEELSESLPEPISGETALSRDVTDSINDDSHRLPQEISLEGLTVGRSDDNQRVVLPSDVVDAMITEQELGGSGAIALAEQPAVEEAVSEAIQPADTAGQTGREIALVAGEQVPQSEPGSDVLPEPVSAAPADQAEEESTNLGAALKGVDKRHYALQLAALKSLSAANKFIAEYQIANIATIYETRRNGEPWFIVISGDYPNIVAARRAETQLPERLQVVQPWVKSYAQIHREIERVK</sequence>
<dbReference type="SUPFAM" id="SSF110997">
    <property type="entry name" value="Sporulation related repeat"/>
    <property type="match status" value="1"/>
</dbReference>
<accession>A0A1Q9GUH8</accession>
<feature type="transmembrane region" description="Helical" evidence="2">
    <location>
        <begin position="239"/>
        <end position="259"/>
    </location>
</feature>
<feature type="region of interest" description="Disordered" evidence="1">
    <location>
        <begin position="314"/>
        <end position="333"/>
    </location>
</feature>
<dbReference type="STRING" id="1903952.BIT28_26210"/>
<evidence type="ECO:0000256" key="1">
    <source>
        <dbReference type="SAM" id="MobiDB-lite"/>
    </source>
</evidence>
<dbReference type="EMBL" id="MJIL01000053">
    <property type="protein sequence ID" value="OLQ78818.1"/>
    <property type="molecule type" value="Genomic_DNA"/>
</dbReference>
<feature type="region of interest" description="Disordered" evidence="1">
    <location>
        <begin position="400"/>
        <end position="423"/>
    </location>
</feature>
<dbReference type="GO" id="GO:0042834">
    <property type="term" value="F:peptidoglycan binding"/>
    <property type="evidence" value="ECO:0007669"/>
    <property type="project" value="InterPro"/>
</dbReference>
<proteinExistence type="predicted"/>
<protein>
    <submittedName>
        <fullName evidence="4">AAA family ATPase</fullName>
    </submittedName>
</protein>
<dbReference type="PANTHER" id="PTHR35894:SF7">
    <property type="entry name" value="GENERAL SECRETION PATHWAY PROTEIN A-RELATED"/>
    <property type="match status" value="1"/>
</dbReference>
<dbReference type="PANTHER" id="PTHR35894">
    <property type="entry name" value="GENERAL SECRETION PATHWAY PROTEIN A-RELATED"/>
    <property type="match status" value="1"/>
</dbReference>
<dbReference type="Gene3D" id="3.40.50.300">
    <property type="entry name" value="P-loop containing nucleotide triphosphate hydrolases"/>
    <property type="match status" value="1"/>
</dbReference>
<dbReference type="OrthoDB" id="6189127at2"/>
<dbReference type="InterPro" id="IPR036680">
    <property type="entry name" value="SPOR-like_sf"/>
</dbReference>
<reference evidence="4 5" key="1">
    <citation type="submission" date="2016-09" db="EMBL/GenBank/DDBJ databases">
        <title>Photobacterium proteolyticum sp. nov. a protease producing bacterium isolated from ocean sediments of Laizhou Bay.</title>
        <authorList>
            <person name="Li Y."/>
        </authorList>
    </citation>
    <scope>NUCLEOTIDE SEQUENCE [LARGE SCALE GENOMIC DNA]</scope>
    <source>
        <strain evidence="4 5">13-12</strain>
    </source>
</reference>
<dbReference type="Gene3D" id="3.30.70.1070">
    <property type="entry name" value="Sporulation related repeat"/>
    <property type="match status" value="1"/>
</dbReference>
<dbReference type="AlphaFoldDB" id="A0A1Q9GUH8"/>
<evidence type="ECO:0000313" key="5">
    <source>
        <dbReference type="Proteomes" id="UP000186905"/>
    </source>
</evidence>
<keyword evidence="2" id="KW-1133">Transmembrane helix</keyword>
<dbReference type="InterPro" id="IPR052026">
    <property type="entry name" value="ExeA_AAA_ATPase_DNA-bind"/>
</dbReference>
<evidence type="ECO:0000256" key="2">
    <source>
        <dbReference type="SAM" id="Phobius"/>
    </source>
</evidence>
<dbReference type="Proteomes" id="UP000186905">
    <property type="component" value="Unassembled WGS sequence"/>
</dbReference>
<evidence type="ECO:0000259" key="3">
    <source>
        <dbReference type="PROSITE" id="PS51724"/>
    </source>
</evidence>
<keyword evidence="2" id="KW-0472">Membrane</keyword>
<dbReference type="SUPFAM" id="SSF52540">
    <property type="entry name" value="P-loop containing nucleoside triphosphate hydrolases"/>
    <property type="match status" value="1"/>
</dbReference>
<keyword evidence="2" id="KW-0812">Transmembrane</keyword>
<comment type="caution">
    <text evidence="4">The sequence shown here is derived from an EMBL/GenBank/DDBJ whole genome shotgun (WGS) entry which is preliminary data.</text>
</comment>